<evidence type="ECO:0000256" key="5">
    <source>
        <dbReference type="SAM" id="SignalP"/>
    </source>
</evidence>
<evidence type="ECO:0000256" key="4">
    <source>
        <dbReference type="RuleBase" id="RU363034"/>
    </source>
</evidence>
<dbReference type="PANTHER" id="PTHR24276">
    <property type="entry name" value="POLYSERASE-RELATED"/>
    <property type="match status" value="1"/>
</dbReference>
<dbReference type="InterPro" id="IPR043504">
    <property type="entry name" value="Peptidase_S1_PA_chymotrypsin"/>
</dbReference>
<proteinExistence type="inferred from homology"/>
<keyword evidence="4" id="KW-0720">Serine protease</keyword>
<dbReference type="InterPro" id="IPR018114">
    <property type="entry name" value="TRYPSIN_HIS"/>
</dbReference>
<dbReference type="InterPro" id="IPR009003">
    <property type="entry name" value="Peptidase_S1_PA"/>
</dbReference>
<evidence type="ECO:0000256" key="2">
    <source>
        <dbReference type="ARBA" id="ARBA00023026"/>
    </source>
</evidence>
<gene>
    <name evidence="8" type="primary">Aste57867_11396</name>
    <name evidence="7" type="ORF">As57867_011354</name>
    <name evidence="8" type="ORF">ASTE57867_11396</name>
</gene>
<dbReference type="EMBL" id="CAADRA010005300">
    <property type="protein sequence ID" value="VFT88257.1"/>
    <property type="molecule type" value="Genomic_DNA"/>
</dbReference>
<accession>A0A485KTA6</accession>
<keyword evidence="5" id="KW-0732">Signal</keyword>
<evidence type="ECO:0000256" key="3">
    <source>
        <dbReference type="ARBA" id="ARBA00023157"/>
    </source>
</evidence>
<evidence type="ECO:0000256" key="1">
    <source>
        <dbReference type="ARBA" id="ARBA00007664"/>
    </source>
</evidence>
<dbReference type="SUPFAM" id="SSF50494">
    <property type="entry name" value="Trypsin-like serine proteases"/>
    <property type="match status" value="1"/>
</dbReference>
<keyword evidence="3" id="KW-1015">Disulfide bond</keyword>
<feature type="domain" description="Peptidase S1" evidence="6">
    <location>
        <begin position="27"/>
        <end position="264"/>
    </location>
</feature>
<organism evidence="8 9">
    <name type="scientific">Aphanomyces stellatus</name>
    <dbReference type="NCBI Taxonomy" id="120398"/>
    <lineage>
        <taxon>Eukaryota</taxon>
        <taxon>Sar</taxon>
        <taxon>Stramenopiles</taxon>
        <taxon>Oomycota</taxon>
        <taxon>Saprolegniomycetes</taxon>
        <taxon>Saprolegniales</taxon>
        <taxon>Verrucalvaceae</taxon>
        <taxon>Aphanomyces</taxon>
    </lineage>
</organism>
<keyword evidence="9" id="KW-1185">Reference proteome</keyword>
<dbReference type="PROSITE" id="PS00135">
    <property type="entry name" value="TRYPSIN_SER"/>
    <property type="match status" value="1"/>
</dbReference>
<dbReference type="PROSITE" id="PS00134">
    <property type="entry name" value="TRYPSIN_HIS"/>
    <property type="match status" value="1"/>
</dbReference>
<evidence type="ECO:0000313" key="8">
    <source>
        <dbReference type="EMBL" id="VFT88257.1"/>
    </source>
</evidence>
<dbReference type="Gene3D" id="2.40.10.10">
    <property type="entry name" value="Trypsin-like serine proteases"/>
    <property type="match status" value="1"/>
</dbReference>
<dbReference type="GO" id="GO:0004252">
    <property type="term" value="F:serine-type endopeptidase activity"/>
    <property type="evidence" value="ECO:0007669"/>
    <property type="project" value="InterPro"/>
</dbReference>
<dbReference type="SMART" id="SM00020">
    <property type="entry name" value="Tryp_SPc"/>
    <property type="match status" value="1"/>
</dbReference>
<sequence length="272" mass="28346">MKFVLLVLGAVSISTSANTTVGNAISIVGGGEAPIGTYLWTAGLRNSASGRTVCGGALISPTWVLTAAHCVHQTSQTINFIAVGTHHFEGNSEGEAIAVVKTVVHPKYKNELIGHDVALLQLERPSLFTPVKLSKKVVVPGDSVRLLGWGGVGGSFDDIGAQSPVLKQNDFSVVANSECQRRIRAIRIAPLTTWVATSTHMCAGGVRGQAACQGDSGGPLVRMNADGSSSLVGDVSFGIPCADGFPDVYGRISEFVGFIDQTATGHLWDDTS</sequence>
<dbReference type="Pfam" id="PF00089">
    <property type="entry name" value="Trypsin"/>
    <property type="match status" value="1"/>
</dbReference>
<dbReference type="FunFam" id="2.40.10.10:FF:000068">
    <property type="entry name" value="transmembrane protease serine 2"/>
    <property type="match status" value="1"/>
</dbReference>
<dbReference type="CDD" id="cd00190">
    <property type="entry name" value="Tryp_SPc"/>
    <property type="match status" value="1"/>
</dbReference>
<comment type="similarity">
    <text evidence="1">Belongs to the peptidase S1 family.</text>
</comment>
<feature type="signal peptide" evidence="5">
    <location>
        <begin position="1"/>
        <end position="17"/>
    </location>
</feature>
<dbReference type="InterPro" id="IPR001254">
    <property type="entry name" value="Trypsin_dom"/>
</dbReference>
<evidence type="ECO:0000259" key="6">
    <source>
        <dbReference type="PROSITE" id="PS50240"/>
    </source>
</evidence>
<dbReference type="Proteomes" id="UP000332933">
    <property type="component" value="Unassembled WGS sequence"/>
</dbReference>
<keyword evidence="4" id="KW-0645">Protease</keyword>
<feature type="chain" id="PRO_5033828688" evidence="5">
    <location>
        <begin position="18"/>
        <end position="272"/>
    </location>
</feature>
<dbReference type="GO" id="GO:0006508">
    <property type="term" value="P:proteolysis"/>
    <property type="evidence" value="ECO:0007669"/>
    <property type="project" value="UniProtKB-KW"/>
</dbReference>
<reference evidence="7" key="2">
    <citation type="submission" date="2019-06" db="EMBL/GenBank/DDBJ databases">
        <title>Genomics analysis of Aphanomyces spp. identifies a new class of oomycete effector associated with host adaptation.</title>
        <authorList>
            <person name="Gaulin E."/>
        </authorList>
    </citation>
    <scope>NUCLEOTIDE SEQUENCE</scope>
    <source>
        <strain evidence="7">CBS 578.67</strain>
    </source>
</reference>
<dbReference type="OrthoDB" id="60866at2759"/>
<name>A0A485KTA6_9STRA</name>
<dbReference type="InterPro" id="IPR001314">
    <property type="entry name" value="Peptidase_S1A"/>
</dbReference>
<dbReference type="PRINTS" id="PR00722">
    <property type="entry name" value="CHYMOTRYPSIN"/>
</dbReference>
<dbReference type="PANTHER" id="PTHR24276:SF91">
    <property type="entry name" value="AT26814P-RELATED"/>
    <property type="match status" value="1"/>
</dbReference>
<dbReference type="InterPro" id="IPR033116">
    <property type="entry name" value="TRYPSIN_SER"/>
</dbReference>
<keyword evidence="2" id="KW-0843">Virulence</keyword>
<dbReference type="EMBL" id="VJMH01005279">
    <property type="protein sequence ID" value="KAF0697943.1"/>
    <property type="molecule type" value="Genomic_DNA"/>
</dbReference>
<evidence type="ECO:0000313" key="9">
    <source>
        <dbReference type="Proteomes" id="UP000332933"/>
    </source>
</evidence>
<dbReference type="PROSITE" id="PS50240">
    <property type="entry name" value="TRYPSIN_DOM"/>
    <property type="match status" value="1"/>
</dbReference>
<keyword evidence="4" id="KW-0378">Hydrolase</keyword>
<evidence type="ECO:0000313" key="7">
    <source>
        <dbReference type="EMBL" id="KAF0697943.1"/>
    </source>
</evidence>
<reference evidence="8 9" key="1">
    <citation type="submission" date="2019-03" db="EMBL/GenBank/DDBJ databases">
        <authorList>
            <person name="Gaulin E."/>
            <person name="Dumas B."/>
        </authorList>
    </citation>
    <scope>NUCLEOTIDE SEQUENCE [LARGE SCALE GENOMIC DNA]</scope>
    <source>
        <strain evidence="8">CBS 568.67</strain>
    </source>
</reference>
<dbReference type="InterPro" id="IPR050430">
    <property type="entry name" value="Peptidase_S1"/>
</dbReference>
<protein>
    <submittedName>
        <fullName evidence="8">Aste57867_11396 protein</fullName>
    </submittedName>
</protein>
<dbReference type="AlphaFoldDB" id="A0A485KTA6"/>